<feature type="non-terminal residue" evidence="1">
    <location>
        <position position="1"/>
    </location>
</feature>
<feature type="non-terminal residue" evidence="1">
    <location>
        <position position="112"/>
    </location>
</feature>
<evidence type="ECO:0000313" key="1">
    <source>
        <dbReference type="EMBL" id="NOL59612.1"/>
    </source>
</evidence>
<reference evidence="1 2" key="1">
    <citation type="submission" date="2020-05" db="EMBL/GenBank/DDBJ databases">
        <authorList>
            <person name="Zhang R."/>
        </authorList>
    </citation>
    <scope>NUCLEOTIDE SEQUENCE [LARGE SCALE GENOMIC DNA]</scope>
    <source>
        <strain evidence="1 2">DSM 28986</strain>
    </source>
</reference>
<accession>A0A7K4FKN9</accession>
<proteinExistence type="predicted"/>
<gene>
    <name evidence="1" type="ORF">HLB00_02025</name>
</gene>
<dbReference type="Proteomes" id="UP000546917">
    <property type="component" value="Unassembled WGS sequence"/>
</dbReference>
<name>A0A7K4FKN9_9ARCH</name>
<evidence type="ECO:0000313" key="2">
    <source>
        <dbReference type="Proteomes" id="UP000546917"/>
    </source>
</evidence>
<comment type="caution">
    <text evidence="1">The sequence shown here is derived from an EMBL/GenBank/DDBJ whole genome shotgun (WGS) entry which is preliminary data.</text>
</comment>
<protein>
    <submittedName>
        <fullName evidence="1">ISH3 family transposase</fullName>
    </submittedName>
</protein>
<sequence>KDNEKVKKFKKMDLKYCKDKYGNEFSFIVIRDSIGSIKKANTNFVRIVYYSHKKHDFSFYTNIIVNENNVVELAELYRKRWGIENGYQERKIDIREKTHSSHMIIRQFLYFF</sequence>
<dbReference type="AlphaFoldDB" id="A0A7K4FKN9"/>
<dbReference type="EMBL" id="JABGBP010000054">
    <property type="protein sequence ID" value="NOL59612.1"/>
    <property type="molecule type" value="Genomic_DNA"/>
</dbReference>
<organism evidence="1 2">
    <name type="scientific">Ferroplasma acidiphilum</name>
    <dbReference type="NCBI Taxonomy" id="74969"/>
    <lineage>
        <taxon>Archaea</taxon>
        <taxon>Methanobacteriati</taxon>
        <taxon>Thermoplasmatota</taxon>
        <taxon>Thermoplasmata</taxon>
        <taxon>Thermoplasmatales</taxon>
        <taxon>Ferroplasmaceae</taxon>
        <taxon>Ferroplasma</taxon>
    </lineage>
</organism>